<dbReference type="PROSITE" id="PS00041">
    <property type="entry name" value="HTH_ARAC_FAMILY_1"/>
    <property type="match status" value="1"/>
</dbReference>
<name>A0AAJ6L266_9ACTN</name>
<evidence type="ECO:0000256" key="3">
    <source>
        <dbReference type="ARBA" id="ARBA00023163"/>
    </source>
</evidence>
<protein>
    <submittedName>
        <fullName evidence="5">AraC family transcriptional regulator</fullName>
    </submittedName>
</protein>
<gene>
    <name evidence="5" type="ORF">Q3V37_25110</name>
</gene>
<dbReference type="Pfam" id="PF12833">
    <property type="entry name" value="HTH_18"/>
    <property type="match status" value="1"/>
</dbReference>
<dbReference type="SUPFAM" id="SSF46689">
    <property type="entry name" value="Homeodomain-like"/>
    <property type="match status" value="2"/>
</dbReference>
<dbReference type="Gene3D" id="1.10.10.60">
    <property type="entry name" value="Homeodomain-like"/>
    <property type="match status" value="2"/>
</dbReference>
<proteinExistence type="predicted"/>
<accession>A0AAJ6L266</accession>
<dbReference type="SMART" id="SM00342">
    <property type="entry name" value="HTH_ARAC"/>
    <property type="match status" value="1"/>
</dbReference>
<keyword evidence="2" id="KW-0238">DNA-binding</keyword>
<keyword evidence="3" id="KW-0804">Transcription</keyword>
<dbReference type="AlphaFoldDB" id="A0AAJ6L266"/>
<dbReference type="PANTHER" id="PTHR46796">
    <property type="entry name" value="HTH-TYPE TRANSCRIPTIONAL ACTIVATOR RHAS-RELATED"/>
    <property type="match status" value="1"/>
</dbReference>
<sequence length="265" mass="28661">MGNSAEKAVERVIATMHDNLGEQITIDDMARVAMFSKFHFSRIFQRVTGVSPGRFLSALRLERAKELLTSTSFNVSDISLRVGYTSVGTFSSRFTRSVGLSPTTYRRLRGVAPQIRPETGLDPTRATGVVRGTVTPADPNRPGLTFIGLFPERIPEARPVSCTVLAEPGQFLLDRVPPGSWYLLAHSVGESPEQAGELVSLRGVGLAAATVGPLHVGHSAVIENADLTLRPMRSLDPPVLLALLDVRRAALTRIGQVPQRYPVAA</sequence>
<dbReference type="GO" id="GO:0003700">
    <property type="term" value="F:DNA-binding transcription factor activity"/>
    <property type="evidence" value="ECO:0007669"/>
    <property type="project" value="InterPro"/>
</dbReference>
<keyword evidence="6" id="KW-1185">Reference proteome</keyword>
<dbReference type="PRINTS" id="PR00032">
    <property type="entry name" value="HTHARAC"/>
</dbReference>
<dbReference type="Proteomes" id="UP001235874">
    <property type="component" value="Chromosome"/>
</dbReference>
<evidence type="ECO:0000313" key="5">
    <source>
        <dbReference type="EMBL" id="WLS44636.1"/>
    </source>
</evidence>
<dbReference type="InterPro" id="IPR020449">
    <property type="entry name" value="Tscrpt_reg_AraC-type_HTH"/>
</dbReference>
<dbReference type="EMBL" id="CP130472">
    <property type="protein sequence ID" value="WLS44636.1"/>
    <property type="molecule type" value="Genomic_DNA"/>
</dbReference>
<dbReference type="InterPro" id="IPR050204">
    <property type="entry name" value="AraC_XylS_family_regulators"/>
</dbReference>
<evidence type="ECO:0000259" key="4">
    <source>
        <dbReference type="PROSITE" id="PS01124"/>
    </source>
</evidence>
<evidence type="ECO:0000256" key="2">
    <source>
        <dbReference type="ARBA" id="ARBA00023125"/>
    </source>
</evidence>
<dbReference type="InterPro" id="IPR009057">
    <property type="entry name" value="Homeodomain-like_sf"/>
</dbReference>
<evidence type="ECO:0000256" key="1">
    <source>
        <dbReference type="ARBA" id="ARBA00023015"/>
    </source>
</evidence>
<keyword evidence="1" id="KW-0805">Transcription regulation</keyword>
<feature type="domain" description="HTH araC/xylS-type" evidence="4">
    <location>
        <begin position="10"/>
        <end position="108"/>
    </location>
</feature>
<dbReference type="RefSeq" id="WP_306271849.1">
    <property type="nucleotide sequence ID" value="NZ_CP130472.1"/>
</dbReference>
<reference evidence="5 6" key="1">
    <citation type="submission" date="2023-07" db="EMBL/GenBank/DDBJ databases">
        <title>Micromonospora profundi TRM 95458 converts glycerol to a new osmotic compound.</title>
        <authorList>
            <person name="Lu D."/>
        </authorList>
    </citation>
    <scope>NUCLEOTIDE SEQUENCE [LARGE SCALE GENOMIC DNA]</scope>
    <source>
        <strain evidence="5 6">TRM95458</strain>
    </source>
</reference>
<dbReference type="KEGG" id="mprn:Q3V37_25110"/>
<dbReference type="GO" id="GO:0043565">
    <property type="term" value="F:sequence-specific DNA binding"/>
    <property type="evidence" value="ECO:0007669"/>
    <property type="project" value="InterPro"/>
</dbReference>
<dbReference type="PANTHER" id="PTHR46796:SF2">
    <property type="entry name" value="TRANSCRIPTIONAL REGULATORY PROTEIN"/>
    <property type="match status" value="1"/>
</dbReference>
<organism evidence="5 6">
    <name type="scientific">Micromonospora profundi</name>
    <dbReference type="NCBI Taxonomy" id="1420889"/>
    <lineage>
        <taxon>Bacteria</taxon>
        <taxon>Bacillati</taxon>
        <taxon>Actinomycetota</taxon>
        <taxon>Actinomycetes</taxon>
        <taxon>Micromonosporales</taxon>
        <taxon>Micromonosporaceae</taxon>
        <taxon>Micromonospora</taxon>
    </lineage>
</organism>
<dbReference type="InterPro" id="IPR018060">
    <property type="entry name" value="HTH_AraC"/>
</dbReference>
<evidence type="ECO:0000313" key="6">
    <source>
        <dbReference type="Proteomes" id="UP001235874"/>
    </source>
</evidence>
<dbReference type="InterPro" id="IPR018062">
    <property type="entry name" value="HTH_AraC-typ_CS"/>
</dbReference>
<dbReference type="PROSITE" id="PS01124">
    <property type="entry name" value="HTH_ARAC_FAMILY_2"/>
    <property type="match status" value="1"/>
</dbReference>